<dbReference type="EMBL" id="BMKK01000006">
    <property type="protein sequence ID" value="GGD64417.1"/>
    <property type="molecule type" value="Genomic_DNA"/>
</dbReference>
<dbReference type="GO" id="GO:0003677">
    <property type="term" value="F:DNA binding"/>
    <property type="evidence" value="ECO:0007669"/>
    <property type="project" value="InterPro"/>
</dbReference>
<evidence type="ECO:0000256" key="8">
    <source>
        <dbReference type="SAM" id="MobiDB-lite"/>
    </source>
</evidence>
<dbReference type="SUPFAM" id="SSF53335">
    <property type="entry name" value="S-adenosyl-L-methionine-dependent methyltransferases"/>
    <property type="match status" value="1"/>
</dbReference>
<keyword evidence="5" id="KW-0949">S-adenosyl-L-methionine</keyword>
<evidence type="ECO:0000256" key="2">
    <source>
        <dbReference type="ARBA" id="ARBA00011900"/>
    </source>
</evidence>
<dbReference type="GO" id="GO:0009307">
    <property type="term" value="P:DNA restriction-modification system"/>
    <property type="evidence" value="ECO:0007669"/>
    <property type="project" value="UniProtKB-KW"/>
</dbReference>
<keyword evidence="3" id="KW-0489">Methyltransferase</keyword>
<protein>
    <recommendedName>
        <fullName evidence="2">site-specific DNA-methyltransferase (adenine-specific)</fullName>
        <ecNumber evidence="2">2.1.1.72</ecNumber>
    </recommendedName>
</protein>
<organism evidence="10 11">
    <name type="scientific">Emticicia aquatilis</name>
    <dbReference type="NCBI Taxonomy" id="1537369"/>
    <lineage>
        <taxon>Bacteria</taxon>
        <taxon>Pseudomonadati</taxon>
        <taxon>Bacteroidota</taxon>
        <taxon>Cytophagia</taxon>
        <taxon>Cytophagales</taxon>
        <taxon>Leadbetterellaceae</taxon>
        <taxon>Emticicia</taxon>
    </lineage>
</organism>
<keyword evidence="4" id="KW-0808">Transferase</keyword>
<feature type="domain" description="DNA methylase adenine-specific" evidence="9">
    <location>
        <begin position="53"/>
        <end position="167"/>
    </location>
</feature>
<evidence type="ECO:0000259" key="9">
    <source>
        <dbReference type="Pfam" id="PF02384"/>
    </source>
</evidence>
<reference evidence="10" key="1">
    <citation type="journal article" date="2014" name="Int. J. Syst. Evol. Microbiol.">
        <title>Complete genome sequence of Corynebacterium casei LMG S-19264T (=DSM 44701T), isolated from a smear-ripened cheese.</title>
        <authorList>
            <consortium name="US DOE Joint Genome Institute (JGI-PGF)"/>
            <person name="Walter F."/>
            <person name="Albersmeier A."/>
            <person name="Kalinowski J."/>
            <person name="Ruckert C."/>
        </authorList>
    </citation>
    <scope>NUCLEOTIDE SEQUENCE</scope>
    <source>
        <strain evidence="10">CGMCC 1.15958</strain>
    </source>
</reference>
<sequence length="240" mass="27044">MSAIAYSNVTDKIQYETREKRYLDIVQQYKKEEINEFPQLLAMLVNHLEESPKDVLGDVFHELELHNDKKGQFFTPYPLCQMMAKMIIGENAKDIVAEKGFISVSEPACGTGAMVIAAAQELCNQGVNYQQNLHVTAVDLDPTCVHATFVQFSLLHIPATVIHGNTISLEEYSHWFTPAHVLGGWGRKLEQRNRYNRLKEFITTDNTEITSQPAPPTFAPKQETVSHSSLSGFGSQLKLF</sequence>
<dbReference type="PANTHER" id="PTHR42933:SF3">
    <property type="entry name" value="TYPE I RESTRICTION ENZYME MJAVIII METHYLASE SUBUNIT"/>
    <property type="match status" value="1"/>
</dbReference>
<dbReference type="InterPro" id="IPR003356">
    <property type="entry name" value="DNA_methylase_A-5"/>
</dbReference>
<dbReference type="GO" id="GO:0009007">
    <property type="term" value="F:site-specific DNA-methyltransferase (adenine-specific) activity"/>
    <property type="evidence" value="ECO:0007669"/>
    <property type="project" value="UniProtKB-EC"/>
</dbReference>
<dbReference type="GO" id="GO:0032259">
    <property type="term" value="P:methylation"/>
    <property type="evidence" value="ECO:0007669"/>
    <property type="project" value="UniProtKB-KW"/>
</dbReference>
<dbReference type="AlphaFoldDB" id="A0A916YWU4"/>
<gene>
    <name evidence="10" type="ORF">GCM10011514_30480</name>
</gene>
<comment type="similarity">
    <text evidence="1">Belongs to the N(4)/N(6)-methyltransferase family.</text>
</comment>
<name>A0A916YWU4_9BACT</name>
<evidence type="ECO:0000313" key="10">
    <source>
        <dbReference type="EMBL" id="GGD64417.1"/>
    </source>
</evidence>
<keyword evidence="6" id="KW-0680">Restriction system</keyword>
<proteinExistence type="inferred from homology"/>
<evidence type="ECO:0000256" key="5">
    <source>
        <dbReference type="ARBA" id="ARBA00022691"/>
    </source>
</evidence>
<dbReference type="Pfam" id="PF02384">
    <property type="entry name" value="N6_Mtase"/>
    <property type="match status" value="1"/>
</dbReference>
<dbReference type="PANTHER" id="PTHR42933">
    <property type="entry name" value="SLR6095 PROTEIN"/>
    <property type="match status" value="1"/>
</dbReference>
<evidence type="ECO:0000313" key="11">
    <source>
        <dbReference type="Proteomes" id="UP000609064"/>
    </source>
</evidence>
<evidence type="ECO:0000256" key="1">
    <source>
        <dbReference type="ARBA" id="ARBA00006594"/>
    </source>
</evidence>
<comment type="caution">
    <text evidence="10">The sequence shown here is derived from an EMBL/GenBank/DDBJ whole genome shotgun (WGS) entry which is preliminary data.</text>
</comment>
<dbReference type="GO" id="GO:0008170">
    <property type="term" value="F:N-methyltransferase activity"/>
    <property type="evidence" value="ECO:0007669"/>
    <property type="project" value="InterPro"/>
</dbReference>
<feature type="region of interest" description="Disordered" evidence="8">
    <location>
        <begin position="206"/>
        <end position="229"/>
    </location>
</feature>
<evidence type="ECO:0000256" key="4">
    <source>
        <dbReference type="ARBA" id="ARBA00022679"/>
    </source>
</evidence>
<keyword evidence="11" id="KW-1185">Reference proteome</keyword>
<evidence type="ECO:0000256" key="6">
    <source>
        <dbReference type="ARBA" id="ARBA00022747"/>
    </source>
</evidence>
<dbReference type="Gene3D" id="3.40.50.150">
    <property type="entry name" value="Vaccinia Virus protein VP39"/>
    <property type="match status" value="1"/>
</dbReference>
<dbReference type="Proteomes" id="UP000609064">
    <property type="component" value="Unassembled WGS sequence"/>
</dbReference>
<dbReference type="InterPro" id="IPR029063">
    <property type="entry name" value="SAM-dependent_MTases_sf"/>
</dbReference>
<comment type="catalytic activity">
    <reaction evidence="7">
        <text>a 2'-deoxyadenosine in DNA + S-adenosyl-L-methionine = an N(6)-methyl-2'-deoxyadenosine in DNA + S-adenosyl-L-homocysteine + H(+)</text>
        <dbReference type="Rhea" id="RHEA:15197"/>
        <dbReference type="Rhea" id="RHEA-COMP:12418"/>
        <dbReference type="Rhea" id="RHEA-COMP:12419"/>
        <dbReference type="ChEBI" id="CHEBI:15378"/>
        <dbReference type="ChEBI" id="CHEBI:57856"/>
        <dbReference type="ChEBI" id="CHEBI:59789"/>
        <dbReference type="ChEBI" id="CHEBI:90615"/>
        <dbReference type="ChEBI" id="CHEBI:90616"/>
        <dbReference type="EC" id="2.1.1.72"/>
    </reaction>
</comment>
<evidence type="ECO:0000256" key="3">
    <source>
        <dbReference type="ARBA" id="ARBA00022603"/>
    </source>
</evidence>
<evidence type="ECO:0000256" key="7">
    <source>
        <dbReference type="ARBA" id="ARBA00047942"/>
    </source>
</evidence>
<dbReference type="InterPro" id="IPR051537">
    <property type="entry name" value="DNA_Adenine_Mtase"/>
</dbReference>
<accession>A0A916YWU4</accession>
<reference evidence="10" key="2">
    <citation type="submission" date="2020-09" db="EMBL/GenBank/DDBJ databases">
        <authorList>
            <person name="Sun Q."/>
            <person name="Zhou Y."/>
        </authorList>
    </citation>
    <scope>NUCLEOTIDE SEQUENCE</scope>
    <source>
        <strain evidence="10">CGMCC 1.15958</strain>
    </source>
</reference>
<dbReference type="RefSeq" id="WP_188766985.1">
    <property type="nucleotide sequence ID" value="NZ_BMKK01000006.1"/>
</dbReference>
<dbReference type="EC" id="2.1.1.72" evidence="2"/>
<dbReference type="PRINTS" id="PR00507">
    <property type="entry name" value="N12N6MTFRASE"/>
</dbReference>